<comment type="similarity">
    <text evidence="4">Belongs to the gamma-BBH/TMLD family.</text>
</comment>
<keyword evidence="19" id="KW-1185">Reference proteome</keyword>
<keyword evidence="7" id="KW-0479">Metal-binding</keyword>
<evidence type="ECO:0000256" key="1">
    <source>
        <dbReference type="ARBA" id="ARBA00001954"/>
    </source>
</evidence>
<evidence type="ECO:0000256" key="16">
    <source>
        <dbReference type="ARBA" id="ARBA00049334"/>
    </source>
</evidence>
<dbReference type="PANTHER" id="PTHR10696:SF51">
    <property type="entry name" value="TRIMETHYLLYSINE DIOXYGENASE, MITOCHONDRIAL"/>
    <property type="match status" value="1"/>
</dbReference>
<dbReference type="Proteomes" id="UP001652740">
    <property type="component" value="Unplaced"/>
</dbReference>
<comment type="pathway">
    <text evidence="3">Amine and polyamine biosynthesis; carnitine biosynthesis.</text>
</comment>
<accession>A0ABM3MKF1</accession>
<dbReference type="InterPro" id="IPR050411">
    <property type="entry name" value="AlphaKG_dependent_hydroxylases"/>
</dbReference>
<dbReference type="SUPFAM" id="SSF51197">
    <property type="entry name" value="Clavaminate synthase-like"/>
    <property type="match status" value="1"/>
</dbReference>
<evidence type="ECO:0000313" key="19">
    <source>
        <dbReference type="Proteomes" id="UP001652740"/>
    </source>
</evidence>
<reference evidence="20" key="1">
    <citation type="submission" date="2025-08" db="UniProtKB">
        <authorList>
            <consortium name="RefSeq"/>
        </authorList>
    </citation>
    <scope>IDENTIFICATION</scope>
    <source>
        <tissue evidence="20">Whole larvae</tissue>
    </source>
</reference>
<keyword evidence="8" id="KW-0124">Carnitine biosynthesis</keyword>
<comment type="catalytic activity">
    <reaction evidence="16">
        <text>N(6),N(6),N(6)-trimethyl-L-lysine + 2-oxoglutarate + O2 = (3S)-3-hydroxy-N(6),N(6),N(6)-trimethyl-L-lysine + succinate + CO2</text>
        <dbReference type="Rhea" id="RHEA:14181"/>
        <dbReference type="ChEBI" id="CHEBI:15379"/>
        <dbReference type="ChEBI" id="CHEBI:16526"/>
        <dbReference type="ChEBI" id="CHEBI:16810"/>
        <dbReference type="ChEBI" id="CHEBI:30031"/>
        <dbReference type="ChEBI" id="CHEBI:58100"/>
        <dbReference type="ChEBI" id="CHEBI:141499"/>
        <dbReference type="EC" id="1.14.11.8"/>
    </reaction>
</comment>
<dbReference type="Gene3D" id="3.30.2020.30">
    <property type="match status" value="1"/>
</dbReference>
<keyword evidence="9 20" id="KW-0223">Dioxygenase</keyword>
<dbReference type="GeneID" id="113509298"/>
<evidence type="ECO:0000256" key="3">
    <source>
        <dbReference type="ARBA" id="ARBA00005022"/>
    </source>
</evidence>
<evidence type="ECO:0000256" key="9">
    <source>
        <dbReference type="ARBA" id="ARBA00022964"/>
    </source>
</evidence>
<comment type="cofactor">
    <cofactor evidence="1">
        <name>Fe(2+)</name>
        <dbReference type="ChEBI" id="CHEBI:29033"/>
    </cofactor>
</comment>
<dbReference type="Gene3D" id="3.60.130.10">
    <property type="entry name" value="Clavaminate synthase-like"/>
    <property type="match status" value="1"/>
</dbReference>
<dbReference type="InterPro" id="IPR010376">
    <property type="entry name" value="GBBH-like_N"/>
</dbReference>
<feature type="domain" description="TauD/TfdA-like" evidence="17">
    <location>
        <begin position="117"/>
        <end position="354"/>
    </location>
</feature>
<dbReference type="GO" id="GO:0051213">
    <property type="term" value="F:dioxygenase activity"/>
    <property type="evidence" value="ECO:0007669"/>
    <property type="project" value="UniProtKB-KW"/>
</dbReference>
<evidence type="ECO:0000256" key="15">
    <source>
        <dbReference type="ARBA" id="ARBA00046008"/>
    </source>
</evidence>
<proteinExistence type="inferred from homology"/>
<evidence type="ECO:0000256" key="4">
    <source>
        <dbReference type="ARBA" id="ARBA00008654"/>
    </source>
</evidence>
<dbReference type="PANTHER" id="PTHR10696">
    <property type="entry name" value="GAMMA-BUTYROBETAINE HYDROXYLASE-RELATED"/>
    <property type="match status" value="1"/>
</dbReference>
<comment type="function">
    <text evidence="15">Converts trimethyllysine (TML) into hydroxytrimethyllysine (HTML).</text>
</comment>
<evidence type="ECO:0000256" key="6">
    <source>
        <dbReference type="ARBA" id="ARBA00016835"/>
    </source>
</evidence>
<keyword evidence="10" id="KW-0560">Oxidoreductase</keyword>
<sequence>MAAIREAKIIDRAIEIQLEKANSIRFEDCWLRDHCRCTSCYHADTFQRAKHILDIPDSKIVSLKYNENQVIITWDDGHTSIFEADFLAQFDYKKWNDGRKLKPVLWHGDEVATKITRIHVDKFLNTKDGARSVFQSLLDYGVALIEEVNATLEDTEVVCKALGGVQHTIFGGMWQFTTRADHADTAYTNIPLALHNDSTYFTESTGLQILHCLEHSNGEGGDTILVDGFYGATRLRHEFPEDYAFLTKFNIEAEYIEEGHHHKFSSPVIKIDAKTNDPAQIRYNVYDRSPMAFTSSEDCRAYYRSLRNLGRYYEDTKNQWQFKLWPGTVMVMDNFRVLHGRTGFTGTRVLAGSYVSRSDWLDRARVLGLIQ</sequence>
<organism evidence="19 20">
    <name type="scientific">Galleria mellonella</name>
    <name type="common">Greater wax moth</name>
    <dbReference type="NCBI Taxonomy" id="7137"/>
    <lineage>
        <taxon>Eukaryota</taxon>
        <taxon>Metazoa</taxon>
        <taxon>Ecdysozoa</taxon>
        <taxon>Arthropoda</taxon>
        <taxon>Hexapoda</taxon>
        <taxon>Insecta</taxon>
        <taxon>Pterygota</taxon>
        <taxon>Neoptera</taxon>
        <taxon>Endopterygota</taxon>
        <taxon>Lepidoptera</taxon>
        <taxon>Glossata</taxon>
        <taxon>Ditrysia</taxon>
        <taxon>Pyraloidea</taxon>
        <taxon>Pyralidae</taxon>
        <taxon>Galleriinae</taxon>
        <taxon>Galleria</taxon>
    </lineage>
</organism>
<feature type="domain" description="Gamma-butyrobetaine hydroxylase-like N-terminal" evidence="18">
    <location>
        <begin position="11"/>
        <end position="87"/>
    </location>
</feature>
<dbReference type="InterPro" id="IPR012776">
    <property type="entry name" value="Trimethyllysine_dOase"/>
</dbReference>
<evidence type="ECO:0000256" key="2">
    <source>
        <dbReference type="ARBA" id="ARBA00001961"/>
    </source>
</evidence>
<evidence type="ECO:0000256" key="13">
    <source>
        <dbReference type="ARBA" id="ARBA00031778"/>
    </source>
</evidence>
<keyword evidence="11" id="KW-0408">Iron</keyword>
<dbReference type="EC" id="1.14.11.8" evidence="5"/>
<dbReference type="NCBIfam" id="TIGR02410">
    <property type="entry name" value="carnitine_TMLD"/>
    <property type="match status" value="1"/>
</dbReference>
<name>A0ABM3MKF1_GALME</name>
<dbReference type="Pfam" id="PF02668">
    <property type="entry name" value="TauD"/>
    <property type="match status" value="1"/>
</dbReference>
<evidence type="ECO:0000259" key="17">
    <source>
        <dbReference type="Pfam" id="PF02668"/>
    </source>
</evidence>
<evidence type="ECO:0000313" key="20">
    <source>
        <dbReference type="RefSeq" id="XP_052751644.1"/>
    </source>
</evidence>
<dbReference type="Pfam" id="PF06155">
    <property type="entry name" value="GBBH-like_N"/>
    <property type="match status" value="1"/>
</dbReference>
<evidence type="ECO:0000259" key="18">
    <source>
        <dbReference type="Pfam" id="PF06155"/>
    </source>
</evidence>
<evidence type="ECO:0000256" key="7">
    <source>
        <dbReference type="ARBA" id="ARBA00022723"/>
    </source>
</evidence>
<dbReference type="InterPro" id="IPR038492">
    <property type="entry name" value="GBBH-like_N_sf"/>
</dbReference>
<evidence type="ECO:0000256" key="11">
    <source>
        <dbReference type="ARBA" id="ARBA00023004"/>
    </source>
</evidence>
<dbReference type="RefSeq" id="XP_052751644.1">
    <property type="nucleotide sequence ID" value="XM_052895684.1"/>
</dbReference>
<gene>
    <name evidence="20" type="primary">LOC113509298</name>
</gene>
<evidence type="ECO:0000256" key="10">
    <source>
        <dbReference type="ARBA" id="ARBA00023002"/>
    </source>
</evidence>
<dbReference type="InterPro" id="IPR042098">
    <property type="entry name" value="TauD-like_sf"/>
</dbReference>
<evidence type="ECO:0000256" key="8">
    <source>
        <dbReference type="ARBA" id="ARBA00022873"/>
    </source>
</evidence>
<dbReference type="InterPro" id="IPR003819">
    <property type="entry name" value="TauD/TfdA-like"/>
</dbReference>
<comment type="cofactor">
    <cofactor evidence="2">
        <name>L-ascorbate</name>
        <dbReference type="ChEBI" id="CHEBI:38290"/>
    </cofactor>
</comment>
<evidence type="ECO:0000256" key="12">
    <source>
        <dbReference type="ARBA" id="ARBA00030363"/>
    </source>
</evidence>
<protein>
    <recommendedName>
        <fullName evidence="6">Trimethyllysine dioxygenase, mitochondrial</fullName>
        <ecNumber evidence="5">1.14.11.8</ecNumber>
    </recommendedName>
    <alternativeName>
        <fullName evidence="13">Epsilon-trimethyllysine 2-oxoglutarate dioxygenase</fullName>
    </alternativeName>
    <alternativeName>
        <fullName evidence="12">TML hydroxylase</fullName>
    </alternativeName>
    <alternativeName>
        <fullName evidence="14">TML-alpha-ketoglutarate dioxygenase</fullName>
    </alternativeName>
</protein>
<evidence type="ECO:0000256" key="14">
    <source>
        <dbReference type="ARBA" id="ARBA00032283"/>
    </source>
</evidence>
<evidence type="ECO:0000256" key="5">
    <source>
        <dbReference type="ARBA" id="ARBA00012267"/>
    </source>
</evidence>